<dbReference type="AlphaFoldDB" id="A0AA39UJF4"/>
<feature type="region of interest" description="Disordered" evidence="1">
    <location>
        <begin position="271"/>
        <end position="332"/>
    </location>
</feature>
<name>A0AA39UJF4_9AGAR</name>
<keyword evidence="3" id="KW-1185">Reference proteome</keyword>
<reference evidence="2" key="1">
    <citation type="submission" date="2023-06" db="EMBL/GenBank/DDBJ databases">
        <authorList>
            <consortium name="Lawrence Berkeley National Laboratory"/>
            <person name="Ahrendt S."/>
            <person name="Sahu N."/>
            <person name="Indic B."/>
            <person name="Wong-Bajracharya J."/>
            <person name="Merenyi Z."/>
            <person name="Ke H.-M."/>
            <person name="Monk M."/>
            <person name="Kocsube S."/>
            <person name="Drula E."/>
            <person name="Lipzen A."/>
            <person name="Balint B."/>
            <person name="Henrissat B."/>
            <person name="Andreopoulos B."/>
            <person name="Martin F.M."/>
            <person name="Harder C.B."/>
            <person name="Rigling D."/>
            <person name="Ford K.L."/>
            <person name="Foster G.D."/>
            <person name="Pangilinan J."/>
            <person name="Papanicolaou A."/>
            <person name="Barry K."/>
            <person name="LaButti K."/>
            <person name="Viragh M."/>
            <person name="Koriabine M."/>
            <person name="Yan M."/>
            <person name="Riley R."/>
            <person name="Champramary S."/>
            <person name="Plett K.L."/>
            <person name="Tsai I.J."/>
            <person name="Slot J."/>
            <person name="Sipos G."/>
            <person name="Plett J."/>
            <person name="Nagy L.G."/>
            <person name="Grigoriev I.V."/>
        </authorList>
    </citation>
    <scope>NUCLEOTIDE SEQUENCE</scope>
    <source>
        <strain evidence="2">HWK02</strain>
    </source>
</reference>
<comment type="caution">
    <text evidence="2">The sequence shown here is derived from an EMBL/GenBank/DDBJ whole genome shotgun (WGS) entry which is preliminary data.</text>
</comment>
<evidence type="ECO:0000256" key="1">
    <source>
        <dbReference type="SAM" id="MobiDB-lite"/>
    </source>
</evidence>
<accession>A0AA39UJF4</accession>
<dbReference type="Proteomes" id="UP001175228">
    <property type="component" value="Unassembled WGS sequence"/>
</dbReference>
<dbReference type="EMBL" id="JAUEPU010000052">
    <property type="protein sequence ID" value="KAK0485294.1"/>
    <property type="molecule type" value="Genomic_DNA"/>
</dbReference>
<sequence>MSTAPSDILCADQRHVLMGNSSYTAHPQFLSLHEWVHSGSANILADVDAAHSIDQRHSSKAAEIVVVDRVMANPRFIKLKDIGNFNNRFMKIDAAKWVIHLCKPTRTLFEKDWDVSMNNLLALEQRVAVTKGVNMLVYHEEDGNVNLRMTAPCFVSNTIEDDDVALANYMHNIDPRFYPAMKALNPYWKLNALKITNMKGDTVPPGDAQEKSMEGSLVEIAFTMKHYFISTSRTDSFGANISWARIMVSRLRREDAEEAYDSYMEACVTDSNSSQELGKDSLSEDTISSGGAEAAVNMKEEVKEEMEDDIPRKRKGKGGASDRNTKKAKVGA</sequence>
<organism evidence="2 3">
    <name type="scientific">Armillaria luteobubalina</name>
    <dbReference type="NCBI Taxonomy" id="153913"/>
    <lineage>
        <taxon>Eukaryota</taxon>
        <taxon>Fungi</taxon>
        <taxon>Dikarya</taxon>
        <taxon>Basidiomycota</taxon>
        <taxon>Agaricomycotina</taxon>
        <taxon>Agaricomycetes</taxon>
        <taxon>Agaricomycetidae</taxon>
        <taxon>Agaricales</taxon>
        <taxon>Marasmiineae</taxon>
        <taxon>Physalacriaceae</taxon>
        <taxon>Armillaria</taxon>
    </lineage>
</organism>
<gene>
    <name evidence="2" type="ORF">EDD18DRAFT_704567</name>
</gene>
<evidence type="ECO:0000313" key="2">
    <source>
        <dbReference type="EMBL" id="KAK0485294.1"/>
    </source>
</evidence>
<evidence type="ECO:0000313" key="3">
    <source>
        <dbReference type="Proteomes" id="UP001175228"/>
    </source>
</evidence>
<protein>
    <submittedName>
        <fullName evidence="2">Uncharacterized protein</fullName>
    </submittedName>
</protein>
<proteinExistence type="predicted"/>